<name>A0A090F0M5_MESPL</name>
<proteinExistence type="predicted"/>
<evidence type="ECO:0000313" key="2">
    <source>
        <dbReference type="Proteomes" id="UP000046373"/>
    </source>
</evidence>
<dbReference type="AlphaFoldDB" id="A0A090F0M5"/>
<evidence type="ECO:0000313" key="1">
    <source>
        <dbReference type="EMBL" id="CDX35199.1"/>
    </source>
</evidence>
<sequence>MVRQPVLGKYLATRKQLVKKLPLDSHVIFLLSIIMTSRTEFLTVPANIAIILQNM</sequence>
<gene>
    <name evidence="1" type="ORF">MPLDJ20_20097</name>
</gene>
<accession>A0A090F0M5</accession>
<dbReference type="EMBL" id="CCNB01000012">
    <property type="protein sequence ID" value="CDX35199.1"/>
    <property type="molecule type" value="Genomic_DNA"/>
</dbReference>
<protein>
    <submittedName>
        <fullName evidence="1">Uncharacterized protein</fullName>
    </submittedName>
</protein>
<dbReference type="Proteomes" id="UP000046373">
    <property type="component" value="Unassembled WGS sequence"/>
</dbReference>
<reference evidence="1 2" key="1">
    <citation type="submission" date="2014-08" db="EMBL/GenBank/DDBJ databases">
        <authorList>
            <person name="Moulin Lionel"/>
        </authorList>
    </citation>
    <scope>NUCLEOTIDE SEQUENCE [LARGE SCALE GENOMIC DNA]</scope>
</reference>
<organism evidence="1 2">
    <name type="scientific">Mesorhizobium plurifarium</name>
    <dbReference type="NCBI Taxonomy" id="69974"/>
    <lineage>
        <taxon>Bacteria</taxon>
        <taxon>Pseudomonadati</taxon>
        <taxon>Pseudomonadota</taxon>
        <taxon>Alphaproteobacteria</taxon>
        <taxon>Hyphomicrobiales</taxon>
        <taxon>Phyllobacteriaceae</taxon>
        <taxon>Mesorhizobium</taxon>
    </lineage>
</organism>